<dbReference type="STRING" id="441119.SAMN04488047_10199"/>
<dbReference type="AlphaFoldDB" id="A0A1I5KGS7"/>
<dbReference type="RefSeq" id="WP_093416274.1">
    <property type="nucleotide sequence ID" value="NZ_FOXA01000001.1"/>
</dbReference>
<dbReference type="InterPro" id="IPR008620">
    <property type="entry name" value="FixH"/>
</dbReference>
<organism evidence="1 2">
    <name type="scientific">Tranquillimonas alkanivorans</name>
    <dbReference type="NCBI Taxonomy" id="441119"/>
    <lineage>
        <taxon>Bacteria</taxon>
        <taxon>Pseudomonadati</taxon>
        <taxon>Pseudomonadota</taxon>
        <taxon>Alphaproteobacteria</taxon>
        <taxon>Rhodobacterales</taxon>
        <taxon>Roseobacteraceae</taxon>
        <taxon>Tranquillimonas</taxon>
    </lineage>
</organism>
<proteinExistence type="predicted"/>
<accession>A0A1I5KGS7</accession>
<keyword evidence="2" id="KW-1185">Reference proteome</keyword>
<name>A0A1I5KGS7_9RHOB</name>
<dbReference type="Pfam" id="PF05751">
    <property type="entry name" value="FixH"/>
    <property type="match status" value="1"/>
</dbReference>
<protein>
    <submittedName>
        <fullName evidence="1">Nitrogen fixation protein FixH</fullName>
    </submittedName>
</protein>
<dbReference type="InterPro" id="IPR018037">
    <property type="entry name" value="FixH_proteobacterial"/>
</dbReference>
<evidence type="ECO:0000313" key="1">
    <source>
        <dbReference type="EMBL" id="SFO84244.1"/>
    </source>
</evidence>
<evidence type="ECO:0000313" key="2">
    <source>
        <dbReference type="Proteomes" id="UP000199356"/>
    </source>
</evidence>
<dbReference type="Proteomes" id="UP000199356">
    <property type="component" value="Unassembled WGS sequence"/>
</dbReference>
<sequence>MTREITGRQVFAVTAGAFAIIIGVNITLAVNAVKTFPGLEVANSYVASQSFDADRAAQEALGWTMDLRHEGHELLLAVTGPGGEVVEPARLDATLGRATHVADDMTPAFVFDGRQFRAPADLGNGYWELRLEAEAADGTLFRQRLELFVSPRT</sequence>
<dbReference type="OrthoDB" id="1495896at2"/>
<gene>
    <name evidence="1" type="ORF">SAMN04488047_10199</name>
</gene>
<dbReference type="EMBL" id="FOXA01000001">
    <property type="protein sequence ID" value="SFO84244.1"/>
    <property type="molecule type" value="Genomic_DNA"/>
</dbReference>
<reference evidence="1 2" key="1">
    <citation type="submission" date="2016-10" db="EMBL/GenBank/DDBJ databases">
        <authorList>
            <person name="de Groot N.N."/>
        </authorList>
    </citation>
    <scope>NUCLEOTIDE SEQUENCE [LARGE SCALE GENOMIC DNA]</scope>
    <source>
        <strain evidence="1 2">DSM 19547</strain>
    </source>
</reference>
<dbReference type="PIRSF" id="PIRSF011386">
    <property type="entry name" value="FixH"/>
    <property type="match status" value="1"/>
</dbReference>